<feature type="transmembrane region" description="Helical" evidence="10">
    <location>
        <begin position="12"/>
        <end position="31"/>
    </location>
</feature>
<dbReference type="PROSITE" id="PS50111">
    <property type="entry name" value="CHEMOTAXIS_TRANSDUC_2"/>
    <property type="match status" value="1"/>
</dbReference>
<comment type="subcellular location">
    <subcellularLocation>
        <location evidence="1">Cell membrane</location>
        <topology evidence="1">Multi-pass membrane protein</topology>
    </subcellularLocation>
</comment>
<dbReference type="STRING" id="1395513.P343_00055"/>
<dbReference type="InterPro" id="IPR033479">
    <property type="entry name" value="dCache_1"/>
</dbReference>
<reference evidence="13 14" key="1">
    <citation type="journal article" date="2013" name="Genome Announc.">
        <title>Genome Sequence of Sporolactobacillus laevolacticus DSM442, an Efficient Polymer-Grade D-Lactate Producer from Agricultural Waste Cottonseed as a Nitrogen Source.</title>
        <authorList>
            <person name="Wang H."/>
            <person name="Wang L."/>
            <person name="Ju J."/>
            <person name="Yu B."/>
            <person name="Ma Y."/>
        </authorList>
    </citation>
    <scope>NUCLEOTIDE SEQUENCE [LARGE SCALE GENOMIC DNA]</scope>
    <source>
        <strain evidence="13 14">DSM 442</strain>
    </source>
</reference>
<evidence type="ECO:0000256" key="7">
    <source>
        <dbReference type="ARBA" id="ARBA00023224"/>
    </source>
</evidence>
<keyword evidence="2" id="KW-1003">Cell membrane</keyword>
<dbReference type="AlphaFoldDB" id="V6J1B6"/>
<dbReference type="GO" id="GO:0006935">
    <property type="term" value="P:chemotaxis"/>
    <property type="evidence" value="ECO:0007669"/>
    <property type="project" value="UniProtKB-KW"/>
</dbReference>
<dbReference type="GO" id="GO:0007165">
    <property type="term" value="P:signal transduction"/>
    <property type="evidence" value="ECO:0007669"/>
    <property type="project" value="UniProtKB-KW"/>
</dbReference>
<keyword evidence="3" id="KW-0145">Chemotaxis</keyword>
<dbReference type="InterPro" id="IPR003660">
    <property type="entry name" value="HAMP_dom"/>
</dbReference>
<dbReference type="PATRIC" id="fig|1395513.3.peg.11"/>
<dbReference type="PANTHER" id="PTHR32089:SF114">
    <property type="entry name" value="METHYL-ACCEPTING CHEMOTAXIS PROTEIN MCPB"/>
    <property type="match status" value="1"/>
</dbReference>
<dbReference type="Pfam" id="PF00015">
    <property type="entry name" value="MCPsignal"/>
    <property type="match status" value="1"/>
</dbReference>
<evidence type="ECO:0000256" key="6">
    <source>
        <dbReference type="ARBA" id="ARBA00023136"/>
    </source>
</evidence>
<dbReference type="PROSITE" id="PS50885">
    <property type="entry name" value="HAMP"/>
    <property type="match status" value="1"/>
</dbReference>
<comment type="similarity">
    <text evidence="8">Belongs to the methyl-accepting chemotaxis (MCP) protein family.</text>
</comment>
<dbReference type="Proteomes" id="UP000018296">
    <property type="component" value="Unassembled WGS sequence"/>
</dbReference>
<evidence type="ECO:0000256" key="10">
    <source>
        <dbReference type="SAM" id="Phobius"/>
    </source>
</evidence>
<keyword evidence="4 10" id="KW-0812">Transmembrane</keyword>
<dbReference type="GO" id="GO:0004888">
    <property type="term" value="F:transmembrane signaling receptor activity"/>
    <property type="evidence" value="ECO:0007669"/>
    <property type="project" value="InterPro"/>
</dbReference>
<name>V6J1B6_9BACL</name>
<dbReference type="CDD" id="cd18773">
    <property type="entry name" value="PDC1_HK_sensor"/>
    <property type="match status" value="1"/>
</dbReference>
<keyword evidence="5 10" id="KW-1133">Transmembrane helix</keyword>
<protein>
    <recommendedName>
        <fullName evidence="15">Methyl-accepting chemotaxis protein</fullName>
    </recommendedName>
</protein>
<evidence type="ECO:0000256" key="9">
    <source>
        <dbReference type="PROSITE-ProRule" id="PRU00284"/>
    </source>
</evidence>
<evidence type="ECO:0000256" key="2">
    <source>
        <dbReference type="ARBA" id="ARBA00022475"/>
    </source>
</evidence>
<dbReference type="PANTHER" id="PTHR32089">
    <property type="entry name" value="METHYL-ACCEPTING CHEMOTAXIS PROTEIN MCPB"/>
    <property type="match status" value="1"/>
</dbReference>
<evidence type="ECO:0000313" key="13">
    <source>
        <dbReference type="EMBL" id="EST13637.1"/>
    </source>
</evidence>
<dbReference type="Gene3D" id="3.30.450.20">
    <property type="entry name" value="PAS domain"/>
    <property type="match status" value="2"/>
</dbReference>
<feature type="domain" description="HAMP" evidence="12">
    <location>
        <begin position="294"/>
        <end position="348"/>
    </location>
</feature>
<evidence type="ECO:0000259" key="11">
    <source>
        <dbReference type="PROSITE" id="PS50111"/>
    </source>
</evidence>
<dbReference type="EMBL" id="AWTC01000001">
    <property type="protein sequence ID" value="EST13637.1"/>
    <property type="molecule type" value="Genomic_DNA"/>
</dbReference>
<dbReference type="CDD" id="cd12912">
    <property type="entry name" value="PDC2_MCP_like"/>
    <property type="match status" value="1"/>
</dbReference>
<evidence type="ECO:0008006" key="15">
    <source>
        <dbReference type="Google" id="ProtNLM"/>
    </source>
</evidence>
<dbReference type="RefSeq" id="WP_023508342.1">
    <property type="nucleotide sequence ID" value="NZ_AWTC01000001.1"/>
</dbReference>
<dbReference type="GO" id="GO:0005886">
    <property type="term" value="C:plasma membrane"/>
    <property type="evidence" value="ECO:0007669"/>
    <property type="project" value="UniProtKB-SubCell"/>
</dbReference>
<keyword evidence="7 9" id="KW-0807">Transducer</keyword>
<evidence type="ECO:0000256" key="3">
    <source>
        <dbReference type="ARBA" id="ARBA00022500"/>
    </source>
</evidence>
<organism evidence="13 14">
    <name type="scientific">Sporolactobacillus laevolacticus DSM 442</name>
    <dbReference type="NCBI Taxonomy" id="1395513"/>
    <lineage>
        <taxon>Bacteria</taxon>
        <taxon>Bacillati</taxon>
        <taxon>Bacillota</taxon>
        <taxon>Bacilli</taxon>
        <taxon>Bacillales</taxon>
        <taxon>Sporolactobacillaceae</taxon>
        <taxon>Sporolactobacillus</taxon>
    </lineage>
</organism>
<keyword evidence="14" id="KW-1185">Reference proteome</keyword>
<gene>
    <name evidence="13" type="ORF">P343_00055</name>
</gene>
<sequence>MGSKLSLKAIEILLIVFVVVVPDLIIFSIVYNDVGTSLSNQLYADAKNNVQMLNDNITQFINEDTYAINAVSKQLSGGDLSKKQSVQDLLSQVPKSHASINAVTVGNNQGQYVRSPQAVLANKVNHETWYKQAMANPGKIIITPPFISTLDHKLTIVMAKSTPDGKAAVGMDVDISSLQKIVKKVSVGKNGYAFLLDAKGIWIADPIAKTGSKANPDLINPLSKNKAGMMQDPEKGKNNTIFYSTNSLTGWKIGGVMANKDVSAVVNPLLYKIILIAAALLIVFSSLALYYILRRIIKPLEHFVVLFSKISGGDLTHKIGDEINVNREFAKLGLFANQMIDKLKVLMEKITQKSEMLAASSEELSASTEENKATSDEIANSIQAIASEAGESSAKIEGTKKSSSAISKELVVISDKAITLDQASVTTVQKVGNGQQSLEKASNQMSHIKETHSQVSATLDELMNQVDNIGKMNSLIDEIAAQTHLLSLNAAIEAARAGEEGKGFAVVADEIRKLAKESADSTKQISEVVHSIQEKSSAVLKSMESGTIEIEKGINTVHQTGQSFVEIQDSMNTVSSEVTDVTHSIKTITGEVENVNVALVSIAELASVASENSENVSAATEEQSAAMEEVAGSATTLSTMADELQQLVAVFKVSD</sequence>
<evidence type="ECO:0000313" key="14">
    <source>
        <dbReference type="Proteomes" id="UP000018296"/>
    </source>
</evidence>
<evidence type="ECO:0000259" key="12">
    <source>
        <dbReference type="PROSITE" id="PS50885"/>
    </source>
</evidence>
<comment type="caution">
    <text evidence="13">The sequence shown here is derived from an EMBL/GenBank/DDBJ whole genome shotgun (WGS) entry which is preliminary data.</text>
</comment>
<feature type="domain" description="Methyl-accepting transducer" evidence="11">
    <location>
        <begin position="367"/>
        <end position="638"/>
    </location>
</feature>
<dbReference type="PRINTS" id="PR00260">
    <property type="entry name" value="CHEMTRNSDUCR"/>
</dbReference>
<keyword evidence="6 10" id="KW-0472">Membrane</keyword>
<dbReference type="CDD" id="cd11386">
    <property type="entry name" value="MCP_signal"/>
    <property type="match status" value="1"/>
</dbReference>
<evidence type="ECO:0000256" key="4">
    <source>
        <dbReference type="ARBA" id="ARBA00022692"/>
    </source>
</evidence>
<accession>V6J1B6</accession>
<dbReference type="InterPro" id="IPR004089">
    <property type="entry name" value="MCPsignal_dom"/>
</dbReference>
<dbReference type="Gene3D" id="1.10.287.950">
    <property type="entry name" value="Methyl-accepting chemotaxis protein"/>
    <property type="match status" value="1"/>
</dbReference>
<evidence type="ECO:0000256" key="5">
    <source>
        <dbReference type="ARBA" id="ARBA00022989"/>
    </source>
</evidence>
<dbReference type="InterPro" id="IPR004090">
    <property type="entry name" value="Chemotax_Me-accpt_rcpt"/>
</dbReference>
<dbReference type="eggNOG" id="COG0840">
    <property type="taxonomic scope" value="Bacteria"/>
</dbReference>
<dbReference type="SMART" id="SM00283">
    <property type="entry name" value="MA"/>
    <property type="match status" value="1"/>
</dbReference>
<dbReference type="Pfam" id="PF02743">
    <property type="entry name" value="dCache_1"/>
    <property type="match status" value="1"/>
</dbReference>
<evidence type="ECO:0000256" key="8">
    <source>
        <dbReference type="ARBA" id="ARBA00029447"/>
    </source>
</evidence>
<feature type="transmembrane region" description="Helical" evidence="10">
    <location>
        <begin position="269"/>
        <end position="293"/>
    </location>
</feature>
<dbReference type="SUPFAM" id="SSF58104">
    <property type="entry name" value="Methyl-accepting chemotaxis protein (MCP) signaling domain"/>
    <property type="match status" value="1"/>
</dbReference>
<evidence type="ECO:0000256" key="1">
    <source>
        <dbReference type="ARBA" id="ARBA00004651"/>
    </source>
</evidence>
<proteinExistence type="inferred from homology"/>